<name>A0A8J8GPC1_9EURY</name>
<keyword evidence="4" id="KW-1185">Reference proteome</keyword>
<comment type="caution">
    <text evidence="1">The sequence shown here is derived from an EMBL/GenBank/DDBJ whole genome shotgun (WGS) entry which is preliminary data.</text>
</comment>
<protein>
    <submittedName>
        <fullName evidence="1">Uncharacterized protein</fullName>
    </submittedName>
</protein>
<organism evidence="1 3">
    <name type="scientific">Haloterrigena gelatinilytica</name>
    <dbReference type="NCBI Taxonomy" id="2741724"/>
    <lineage>
        <taxon>Archaea</taxon>
        <taxon>Methanobacteriati</taxon>
        <taxon>Methanobacteriota</taxon>
        <taxon>Stenosarchaea group</taxon>
        <taxon>Halobacteria</taxon>
        <taxon>Halobacteriales</taxon>
        <taxon>Natrialbaceae</taxon>
        <taxon>Haloterrigena</taxon>
    </lineage>
</organism>
<gene>
    <name evidence="1" type="ORF">HT576_10875</name>
    <name evidence="2" type="ORF">HTZ84_10555</name>
</gene>
<evidence type="ECO:0000313" key="4">
    <source>
        <dbReference type="Proteomes" id="UP001016761"/>
    </source>
</evidence>
<dbReference type="OrthoDB" id="183074at2157"/>
<dbReference type="RefSeq" id="WP_174680637.1">
    <property type="nucleotide sequence ID" value="NZ_JABUQZ010000001.1"/>
</dbReference>
<sequence length="69" mass="7477">MGEETESTVSLEFTDEEIERILMCLALARNSPQMSGSLAVDDLIARFATHANGSEIPAVDDPATTHQKD</sequence>
<dbReference type="Proteomes" id="UP000728647">
    <property type="component" value="Unassembled WGS sequence"/>
</dbReference>
<proteinExistence type="predicted"/>
<evidence type="ECO:0000313" key="3">
    <source>
        <dbReference type="Proteomes" id="UP000728647"/>
    </source>
</evidence>
<evidence type="ECO:0000313" key="1">
    <source>
        <dbReference type="EMBL" id="NUB91517.1"/>
    </source>
</evidence>
<dbReference type="AlphaFoldDB" id="A0A8J8GPC1"/>
<evidence type="ECO:0000313" key="2">
    <source>
        <dbReference type="EMBL" id="NUC72744.1"/>
    </source>
</evidence>
<reference evidence="1 4" key="1">
    <citation type="submission" date="2020-06" db="EMBL/GenBank/DDBJ databases">
        <title>Haloterrigena sp. nov., an extremely halophilic archaeon isolated from a saline sediment.</title>
        <authorList>
            <person name="Liu B.-B."/>
        </authorList>
    </citation>
    <scope>NUCLEOTIDE SEQUENCE</scope>
    <source>
        <strain evidence="1">SYSU A121-1</strain>
        <strain evidence="2 4">SYSU A558-1</strain>
    </source>
</reference>
<dbReference type="EMBL" id="JABUQZ010000001">
    <property type="protein sequence ID" value="NUC72744.1"/>
    <property type="molecule type" value="Genomic_DNA"/>
</dbReference>
<dbReference type="Proteomes" id="UP001016761">
    <property type="component" value="Unassembled WGS sequence"/>
</dbReference>
<dbReference type="EMBL" id="JABURA010000001">
    <property type="protein sequence ID" value="NUB91517.1"/>
    <property type="molecule type" value="Genomic_DNA"/>
</dbReference>
<accession>A0A8J8GPC1</accession>